<keyword evidence="7" id="KW-1185">Reference proteome</keyword>
<evidence type="ECO:0000313" key="7">
    <source>
        <dbReference type="Proteomes" id="UP000241771"/>
    </source>
</evidence>
<dbReference type="Gene3D" id="2.160.10.10">
    <property type="entry name" value="Hexapeptide repeat proteins"/>
    <property type="match status" value="1"/>
</dbReference>
<dbReference type="Proteomes" id="UP000241771">
    <property type="component" value="Unassembled WGS sequence"/>
</dbReference>
<dbReference type="InterPro" id="IPR050179">
    <property type="entry name" value="Trans_hexapeptide_repeat"/>
</dbReference>
<dbReference type="FunFam" id="2.160.10.10:FF:000037">
    <property type="entry name" value="Streptogramin A acetyltransferase"/>
    <property type="match status" value="1"/>
</dbReference>
<protein>
    <submittedName>
        <fullName evidence="6">Chloramphenicol acetyltransferase</fullName>
    </submittedName>
</protein>
<dbReference type="OrthoDB" id="9815592at2"/>
<keyword evidence="5" id="KW-0012">Acyltransferase</keyword>
<dbReference type="InterPro" id="IPR001451">
    <property type="entry name" value="Hexapep"/>
</dbReference>
<keyword evidence="2 6" id="KW-0808">Transferase</keyword>
<accession>A0A2T3NNA7</accession>
<keyword evidence="4" id="KW-0046">Antibiotic resistance</keyword>
<evidence type="ECO:0000313" key="6">
    <source>
        <dbReference type="EMBL" id="PSW16972.1"/>
    </source>
</evidence>
<organism evidence="6 7">
    <name type="scientific">Photobacterium sanctipauli</name>
    <dbReference type="NCBI Taxonomy" id="1342794"/>
    <lineage>
        <taxon>Bacteria</taxon>
        <taxon>Pseudomonadati</taxon>
        <taxon>Pseudomonadota</taxon>
        <taxon>Gammaproteobacteria</taxon>
        <taxon>Vibrionales</taxon>
        <taxon>Vibrionaceae</taxon>
        <taxon>Photobacterium</taxon>
    </lineage>
</organism>
<proteinExistence type="inferred from homology"/>
<dbReference type="EMBL" id="PYMA01000016">
    <property type="protein sequence ID" value="PSW16972.1"/>
    <property type="molecule type" value="Genomic_DNA"/>
</dbReference>
<dbReference type="SUPFAM" id="SSF51161">
    <property type="entry name" value="Trimeric LpxA-like enzymes"/>
    <property type="match status" value="1"/>
</dbReference>
<dbReference type="GO" id="GO:0046677">
    <property type="term" value="P:response to antibiotic"/>
    <property type="evidence" value="ECO:0007669"/>
    <property type="project" value="UniProtKB-KW"/>
</dbReference>
<name>A0A2T3NNA7_9GAMM</name>
<sequence>MNPENIFPIDGFTNTVFLKPLLDKSGIQNIEVGDYSYYSDFDDPTQFFEQNVLYNFGFSETALRIGKFCAIANGTKFIMADANHATVGVSTFPFAVFGKGWAEAMPLTDYPLKKYEDIRVGNDVWFGYDVTVMPGVKIGNGAIIGSKAVVASDVPPYAIVAGNPAKVIRTRYSEEEVKILEQLAWWDWPIDHVQAVIPVLVKGQIQELHAYAQQHQLI</sequence>
<gene>
    <name evidence="6" type="ORF">C9I98_20225</name>
</gene>
<dbReference type="AlphaFoldDB" id="A0A2T3NNA7"/>
<evidence type="ECO:0000256" key="2">
    <source>
        <dbReference type="ARBA" id="ARBA00022679"/>
    </source>
</evidence>
<dbReference type="GO" id="GO:0016746">
    <property type="term" value="F:acyltransferase activity"/>
    <property type="evidence" value="ECO:0007669"/>
    <property type="project" value="UniProtKB-KW"/>
</dbReference>
<dbReference type="PANTHER" id="PTHR43300:SF11">
    <property type="entry name" value="ACETYLTRANSFERASE RV3034C-RELATED"/>
    <property type="match status" value="1"/>
</dbReference>
<comment type="similarity">
    <text evidence="1">Belongs to the transferase hexapeptide repeat family.</text>
</comment>
<evidence type="ECO:0000256" key="5">
    <source>
        <dbReference type="ARBA" id="ARBA00023315"/>
    </source>
</evidence>
<evidence type="ECO:0000256" key="4">
    <source>
        <dbReference type="ARBA" id="ARBA00023251"/>
    </source>
</evidence>
<evidence type="ECO:0000256" key="3">
    <source>
        <dbReference type="ARBA" id="ARBA00022737"/>
    </source>
</evidence>
<keyword evidence="3" id="KW-0677">Repeat</keyword>
<evidence type="ECO:0000256" key="1">
    <source>
        <dbReference type="ARBA" id="ARBA00007274"/>
    </source>
</evidence>
<dbReference type="CDD" id="cd03349">
    <property type="entry name" value="LbH_XAT"/>
    <property type="match status" value="1"/>
</dbReference>
<dbReference type="Pfam" id="PF00132">
    <property type="entry name" value="Hexapep"/>
    <property type="match status" value="1"/>
</dbReference>
<dbReference type="InterPro" id="IPR011004">
    <property type="entry name" value="Trimer_LpxA-like_sf"/>
</dbReference>
<reference evidence="6 7" key="1">
    <citation type="submission" date="2018-01" db="EMBL/GenBank/DDBJ databases">
        <title>Whole genome sequencing of Histamine producing bacteria.</title>
        <authorList>
            <person name="Butler K."/>
        </authorList>
    </citation>
    <scope>NUCLEOTIDE SEQUENCE [LARGE SCALE GENOMIC DNA]</scope>
    <source>
        <strain evidence="6 7">DSM 100436</strain>
    </source>
</reference>
<comment type="caution">
    <text evidence="6">The sequence shown here is derived from an EMBL/GenBank/DDBJ whole genome shotgun (WGS) entry which is preliminary data.</text>
</comment>
<dbReference type="PANTHER" id="PTHR43300">
    <property type="entry name" value="ACETYLTRANSFERASE"/>
    <property type="match status" value="1"/>
</dbReference>